<feature type="transmembrane region" description="Helical" evidence="7">
    <location>
        <begin position="36"/>
        <end position="57"/>
    </location>
</feature>
<dbReference type="InterPro" id="IPR022837">
    <property type="entry name" value="MsrQ-like"/>
</dbReference>
<feature type="transmembrane region" description="Helical" evidence="7">
    <location>
        <begin position="151"/>
        <end position="169"/>
    </location>
</feature>
<reference evidence="9 10" key="1">
    <citation type="submission" date="2015-02" db="EMBL/GenBank/DDBJ databases">
        <title>Improved understanding of the partial-nitritation anammox process through 23 genomes representing the majority of the microbial community.</title>
        <authorList>
            <person name="Speth D.R."/>
            <person name="In T Zandt M."/>
            <person name="Guerrero Cruz S."/>
            <person name="Jetten M.S."/>
            <person name="Dutilh B.E."/>
        </authorList>
    </citation>
    <scope>NUCLEOTIDE SEQUENCE [LARGE SCALE GENOMIC DNA]</scope>
    <source>
        <strain evidence="9">OLB20</strain>
    </source>
</reference>
<evidence type="ECO:0000256" key="5">
    <source>
        <dbReference type="ARBA" id="ARBA00023004"/>
    </source>
</evidence>
<evidence type="ECO:0000256" key="7">
    <source>
        <dbReference type="SAM" id="Phobius"/>
    </source>
</evidence>
<evidence type="ECO:0000256" key="4">
    <source>
        <dbReference type="ARBA" id="ARBA00022989"/>
    </source>
</evidence>
<name>A0A136LXQ5_9BACT</name>
<dbReference type="GO" id="GO:0016679">
    <property type="term" value="F:oxidoreductase activity, acting on diphenols and related substances as donors"/>
    <property type="evidence" value="ECO:0007669"/>
    <property type="project" value="TreeGrafter"/>
</dbReference>
<dbReference type="EMBL" id="JYNZ01000003">
    <property type="protein sequence ID" value="KXK26377.1"/>
    <property type="molecule type" value="Genomic_DNA"/>
</dbReference>
<comment type="subcellular location">
    <subcellularLocation>
        <location evidence="1">Membrane</location>
        <topology evidence="1">Multi-pass membrane protein</topology>
    </subcellularLocation>
</comment>
<dbReference type="STRING" id="1617426.TR69_WS6001000380"/>
<dbReference type="GO" id="GO:0010181">
    <property type="term" value="F:FMN binding"/>
    <property type="evidence" value="ECO:0007669"/>
    <property type="project" value="TreeGrafter"/>
</dbReference>
<feature type="transmembrane region" description="Helical" evidence="7">
    <location>
        <begin position="175"/>
        <end position="195"/>
    </location>
</feature>
<sequence length="227" mass="25340">MQQILARNRRWIIATAFNYVLLITLAALNIQLAVKLAGYITILYLALTLIPVRLRGWRSFGERSDRILLQLQGQRRDFGISAAWVVILHALFAFYYYGGASVGVIDLRFYLTPAIAPGFLAEGFLLLLLITSHGYLKRRLGTSWKPLHRMIWIAVGLAVVHTFLAARSYTAENTGLAAVIILLTIIMTAVLDFIIRSRRGKETDIQKTSLAFLSLGIISAIILAVIL</sequence>
<feature type="transmembrane region" description="Helical" evidence="7">
    <location>
        <begin position="12"/>
        <end position="30"/>
    </location>
</feature>
<dbReference type="InterPro" id="IPR013130">
    <property type="entry name" value="Fe3_Rdtase_TM_dom"/>
</dbReference>
<evidence type="ECO:0000313" key="10">
    <source>
        <dbReference type="Proteomes" id="UP000070457"/>
    </source>
</evidence>
<keyword evidence="2" id="KW-0813">Transport</keyword>
<dbReference type="Pfam" id="PF01794">
    <property type="entry name" value="Ferric_reduct"/>
    <property type="match status" value="1"/>
</dbReference>
<comment type="caution">
    <text evidence="9">The sequence shown here is derived from an EMBL/GenBank/DDBJ whole genome shotgun (WGS) entry which is preliminary data.</text>
</comment>
<dbReference type="Proteomes" id="UP000070457">
    <property type="component" value="Unassembled WGS sequence"/>
</dbReference>
<keyword evidence="3 7" id="KW-0812">Transmembrane</keyword>
<evidence type="ECO:0000256" key="2">
    <source>
        <dbReference type="ARBA" id="ARBA00022448"/>
    </source>
</evidence>
<protein>
    <submittedName>
        <fullName evidence="9">Sulfoxide reductase heme-binding subunit YedZ</fullName>
    </submittedName>
</protein>
<dbReference type="PANTHER" id="PTHR36964:SF1">
    <property type="entry name" value="PROTEIN-METHIONINE-SULFOXIDE REDUCTASE HEME-BINDING SUBUNIT MSRQ"/>
    <property type="match status" value="1"/>
</dbReference>
<evidence type="ECO:0000256" key="1">
    <source>
        <dbReference type="ARBA" id="ARBA00004141"/>
    </source>
</evidence>
<feature type="domain" description="Ferric oxidoreductase" evidence="8">
    <location>
        <begin position="38"/>
        <end position="158"/>
    </location>
</feature>
<accession>A0A136LXQ5</accession>
<keyword evidence="5" id="KW-0408">Iron</keyword>
<proteinExistence type="predicted"/>
<feature type="transmembrane region" description="Helical" evidence="7">
    <location>
        <begin position="109"/>
        <end position="130"/>
    </location>
</feature>
<dbReference type="GO" id="GO:0005886">
    <property type="term" value="C:plasma membrane"/>
    <property type="evidence" value="ECO:0007669"/>
    <property type="project" value="TreeGrafter"/>
</dbReference>
<keyword evidence="4 7" id="KW-1133">Transmembrane helix</keyword>
<gene>
    <name evidence="9" type="primary">yedZ</name>
    <name evidence="9" type="ORF">TR69_WS6001000380</name>
</gene>
<organism evidence="9 10">
    <name type="scientific">candidate division WS6 bacterium OLB20</name>
    <dbReference type="NCBI Taxonomy" id="1617426"/>
    <lineage>
        <taxon>Bacteria</taxon>
        <taxon>Candidatus Dojkabacteria</taxon>
    </lineage>
</organism>
<evidence type="ECO:0000259" key="8">
    <source>
        <dbReference type="Pfam" id="PF01794"/>
    </source>
</evidence>
<dbReference type="AlphaFoldDB" id="A0A136LXQ5"/>
<dbReference type="PANTHER" id="PTHR36964">
    <property type="entry name" value="PROTEIN-METHIONINE-SULFOXIDE REDUCTASE HEME-BINDING SUBUNIT MSRQ"/>
    <property type="match status" value="1"/>
</dbReference>
<keyword evidence="6 7" id="KW-0472">Membrane</keyword>
<evidence type="ECO:0000313" key="9">
    <source>
        <dbReference type="EMBL" id="KXK26377.1"/>
    </source>
</evidence>
<evidence type="ECO:0000256" key="3">
    <source>
        <dbReference type="ARBA" id="ARBA00022692"/>
    </source>
</evidence>
<feature type="transmembrane region" description="Helical" evidence="7">
    <location>
        <begin position="207"/>
        <end position="226"/>
    </location>
</feature>
<dbReference type="GO" id="GO:0020037">
    <property type="term" value="F:heme binding"/>
    <property type="evidence" value="ECO:0007669"/>
    <property type="project" value="TreeGrafter"/>
</dbReference>
<feature type="transmembrane region" description="Helical" evidence="7">
    <location>
        <begin position="78"/>
        <end position="97"/>
    </location>
</feature>
<evidence type="ECO:0000256" key="6">
    <source>
        <dbReference type="ARBA" id="ARBA00023136"/>
    </source>
</evidence>